<accession>A0ABW0DDG5</accession>
<dbReference type="Proteomes" id="UP001596156">
    <property type="component" value="Unassembled WGS sequence"/>
</dbReference>
<sequence>MQDEEAATGTWDVGPFDNDEAADFAYALDETAPDKREELVRATLNRAVQAPDYLESPQAQEAVGAPALIAAQCPGGEQISTSYGPEEALPTFADDLQPLAVEALDRVAAEESELAELWDDAPDGSKWRQSISLLRAALAPNSGPRKETLFDL</sequence>
<comment type="caution">
    <text evidence="1">The sequence shown here is derived from an EMBL/GenBank/DDBJ whole genome shotgun (WGS) entry which is preliminary data.</text>
</comment>
<organism evidence="1 2">
    <name type="scientific">Streptomyces fimbriatus</name>
    <dbReference type="NCBI Taxonomy" id="68197"/>
    <lineage>
        <taxon>Bacteria</taxon>
        <taxon>Bacillati</taxon>
        <taxon>Actinomycetota</taxon>
        <taxon>Actinomycetes</taxon>
        <taxon>Kitasatosporales</taxon>
        <taxon>Streptomycetaceae</taxon>
        <taxon>Streptomyces</taxon>
    </lineage>
</organism>
<gene>
    <name evidence="1" type="ORF">ACFPN6_23400</name>
</gene>
<evidence type="ECO:0000313" key="1">
    <source>
        <dbReference type="EMBL" id="MFC5227462.1"/>
    </source>
</evidence>
<reference evidence="2" key="1">
    <citation type="journal article" date="2019" name="Int. J. Syst. Evol. Microbiol.">
        <title>The Global Catalogue of Microorganisms (GCM) 10K type strain sequencing project: providing services to taxonomists for standard genome sequencing and annotation.</title>
        <authorList>
            <consortium name="The Broad Institute Genomics Platform"/>
            <consortium name="The Broad Institute Genome Sequencing Center for Infectious Disease"/>
            <person name="Wu L."/>
            <person name="Ma J."/>
        </authorList>
    </citation>
    <scope>NUCLEOTIDE SEQUENCE [LARGE SCALE GENOMIC DNA]</scope>
    <source>
        <strain evidence="2">CCM 8479</strain>
    </source>
</reference>
<evidence type="ECO:0000313" key="2">
    <source>
        <dbReference type="Proteomes" id="UP001596156"/>
    </source>
</evidence>
<dbReference type="RefSeq" id="WP_344645506.1">
    <property type="nucleotide sequence ID" value="NZ_BAAASS010000016.1"/>
</dbReference>
<dbReference type="InterPro" id="IPR025355">
    <property type="entry name" value="DUF4259"/>
</dbReference>
<protein>
    <submittedName>
        <fullName evidence="1">DUF4259 domain-containing protein</fullName>
    </submittedName>
</protein>
<name>A0ABW0DDG5_STRFI</name>
<dbReference type="Pfam" id="PF14078">
    <property type="entry name" value="DUF4259"/>
    <property type="match status" value="1"/>
</dbReference>
<keyword evidence="2" id="KW-1185">Reference proteome</keyword>
<proteinExistence type="predicted"/>
<dbReference type="EMBL" id="JBHSKL010000029">
    <property type="protein sequence ID" value="MFC5227462.1"/>
    <property type="molecule type" value="Genomic_DNA"/>
</dbReference>